<dbReference type="Pfam" id="PF14534">
    <property type="entry name" value="DUF4440"/>
    <property type="match status" value="1"/>
</dbReference>
<feature type="domain" description="DUF4440" evidence="2">
    <location>
        <begin position="33"/>
        <end position="129"/>
    </location>
</feature>
<dbReference type="EMBL" id="JASAOG010000449">
    <property type="protein sequence ID" value="KAK0039415.1"/>
    <property type="molecule type" value="Genomic_DNA"/>
</dbReference>
<feature type="region of interest" description="Disordered" evidence="1">
    <location>
        <begin position="1"/>
        <end position="25"/>
    </location>
</feature>
<organism evidence="3 4">
    <name type="scientific">Biomphalaria pfeifferi</name>
    <name type="common">Bloodfluke planorb</name>
    <name type="synonym">Freshwater snail</name>
    <dbReference type="NCBI Taxonomy" id="112525"/>
    <lineage>
        <taxon>Eukaryota</taxon>
        <taxon>Metazoa</taxon>
        <taxon>Spiralia</taxon>
        <taxon>Lophotrochozoa</taxon>
        <taxon>Mollusca</taxon>
        <taxon>Gastropoda</taxon>
        <taxon>Heterobranchia</taxon>
        <taxon>Euthyneura</taxon>
        <taxon>Panpulmonata</taxon>
        <taxon>Hygrophila</taxon>
        <taxon>Lymnaeoidea</taxon>
        <taxon>Planorbidae</taxon>
        <taxon>Biomphalaria</taxon>
    </lineage>
</organism>
<protein>
    <submittedName>
        <fullName evidence="3">Nuclear transport factor 2 family protein</fullName>
    </submittedName>
</protein>
<dbReference type="SUPFAM" id="SSF54427">
    <property type="entry name" value="NTF2-like"/>
    <property type="match status" value="1"/>
</dbReference>
<dbReference type="Proteomes" id="UP001233172">
    <property type="component" value="Unassembled WGS sequence"/>
</dbReference>
<dbReference type="AlphaFoldDB" id="A0AAD8ANE4"/>
<dbReference type="InterPro" id="IPR027843">
    <property type="entry name" value="DUF4440"/>
</dbReference>
<comment type="caution">
    <text evidence="3">The sequence shown here is derived from an EMBL/GenBank/DDBJ whole genome shotgun (WGS) entry which is preliminary data.</text>
</comment>
<keyword evidence="4" id="KW-1185">Reference proteome</keyword>
<evidence type="ECO:0000313" key="4">
    <source>
        <dbReference type="Proteomes" id="UP001233172"/>
    </source>
</evidence>
<evidence type="ECO:0000256" key="1">
    <source>
        <dbReference type="SAM" id="MobiDB-lite"/>
    </source>
</evidence>
<evidence type="ECO:0000313" key="3">
    <source>
        <dbReference type="EMBL" id="KAK0039415.1"/>
    </source>
</evidence>
<gene>
    <name evidence="3" type="ORF">Bpfe_031168</name>
</gene>
<sequence>MKSPTKPKPNGKPAMNSTQNEQSGYAGDTASAFFETLTKQGIQKAYKNYAAEDIRVLREGKMPFVGKTAWLGELKKDKSKVTIKKRTSFFGAADFAYTTNAYSAVKPDKTTENGNFVQVWKLKNGKWQIAFDIFLPSNQ</sequence>
<proteinExistence type="predicted"/>
<dbReference type="InterPro" id="IPR032710">
    <property type="entry name" value="NTF2-like_dom_sf"/>
</dbReference>
<dbReference type="Gene3D" id="3.10.450.50">
    <property type="match status" value="1"/>
</dbReference>
<reference evidence="3" key="1">
    <citation type="journal article" date="2023" name="PLoS Negl. Trop. Dis.">
        <title>A genome sequence for Biomphalaria pfeifferi, the major vector snail for the human-infecting parasite Schistosoma mansoni.</title>
        <authorList>
            <person name="Bu L."/>
            <person name="Lu L."/>
            <person name="Laidemitt M.R."/>
            <person name="Zhang S.M."/>
            <person name="Mutuku M."/>
            <person name="Mkoji G."/>
            <person name="Steinauer M."/>
            <person name="Loker E.S."/>
        </authorList>
    </citation>
    <scope>NUCLEOTIDE SEQUENCE</scope>
    <source>
        <strain evidence="3">KasaAsao</strain>
    </source>
</reference>
<name>A0AAD8ANE4_BIOPF</name>
<accession>A0AAD8ANE4</accession>
<evidence type="ECO:0000259" key="2">
    <source>
        <dbReference type="Pfam" id="PF14534"/>
    </source>
</evidence>
<reference evidence="3" key="2">
    <citation type="submission" date="2023-04" db="EMBL/GenBank/DDBJ databases">
        <authorList>
            <person name="Bu L."/>
            <person name="Lu L."/>
            <person name="Laidemitt M.R."/>
            <person name="Zhang S.M."/>
            <person name="Mutuku M."/>
            <person name="Mkoji G."/>
            <person name="Steinauer M."/>
            <person name="Loker E.S."/>
        </authorList>
    </citation>
    <scope>NUCLEOTIDE SEQUENCE</scope>
    <source>
        <strain evidence="3">KasaAsao</strain>
        <tissue evidence="3">Whole Snail</tissue>
    </source>
</reference>